<gene>
    <name evidence="2" type="ordered locus">CLOST_2003</name>
</gene>
<reference evidence="3" key="1">
    <citation type="journal article" date="2010" name="BMC Genomics">
        <title>Clostridium sticklandii, a specialist in amino acid degradation:revisiting its metabolism through its genome sequence.</title>
        <authorList>
            <person name="Fonknechten N."/>
            <person name="Chaussonnerie S."/>
            <person name="Tricot S."/>
            <person name="Lajus A."/>
            <person name="Andreesen J.R."/>
            <person name="Perchat N."/>
            <person name="Pelletier E."/>
            <person name="Gouyvenoux M."/>
            <person name="Barbe V."/>
            <person name="Salanoubat M."/>
            <person name="Le Paslier D."/>
            <person name="Weissenbach J."/>
            <person name="Cohen G.N."/>
            <person name="Kreimeyer A."/>
        </authorList>
    </citation>
    <scope>NUCLEOTIDE SEQUENCE [LARGE SCALE GENOMIC DNA]</scope>
    <source>
        <strain evidence="3">ATCC 12662 / DSM 519 / JCM 1433 / CCUG 9281 / NCIMB 10654 / HF</strain>
    </source>
</reference>
<dbReference type="EMBL" id="FP565809">
    <property type="protein sequence ID" value="CBH22123.1"/>
    <property type="molecule type" value="Genomic_DNA"/>
</dbReference>
<accession>E3PTB9</accession>
<feature type="region of interest" description="Disordered" evidence="1">
    <location>
        <begin position="25"/>
        <end position="45"/>
    </location>
</feature>
<dbReference type="HOGENOM" id="CLU_3198362_0_0_9"/>
<dbReference type="AlphaFoldDB" id="E3PTB9"/>
<evidence type="ECO:0000313" key="2">
    <source>
        <dbReference type="EMBL" id="CBH22123.1"/>
    </source>
</evidence>
<evidence type="ECO:0000313" key="3">
    <source>
        <dbReference type="Proteomes" id="UP000007041"/>
    </source>
</evidence>
<dbReference type="Proteomes" id="UP000007041">
    <property type="component" value="Chromosome"/>
</dbReference>
<protein>
    <submittedName>
        <fullName evidence="2">Uncharacterized protein</fullName>
    </submittedName>
</protein>
<keyword evidence="3" id="KW-1185">Reference proteome</keyword>
<dbReference type="STRING" id="1511.CLOST_2003"/>
<proteinExistence type="predicted"/>
<name>E3PTB9_ACESD</name>
<dbReference type="KEGG" id="cst:CLOST_2003"/>
<organism evidence="2 3">
    <name type="scientific">Acetoanaerobium sticklandii (strain ATCC 12662 / DSM 519 / JCM 1433 / CCUG 9281 / NCIMB 10654 / HF)</name>
    <name type="common">Clostridium sticklandii</name>
    <dbReference type="NCBI Taxonomy" id="499177"/>
    <lineage>
        <taxon>Bacteria</taxon>
        <taxon>Bacillati</taxon>
        <taxon>Bacillota</taxon>
        <taxon>Clostridia</taxon>
        <taxon>Peptostreptococcales</taxon>
        <taxon>Filifactoraceae</taxon>
        <taxon>Acetoanaerobium</taxon>
    </lineage>
</organism>
<feature type="compositionally biased region" description="Basic and acidic residues" evidence="1">
    <location>
        <begin position="33"/>
        <end position="45"/>
    </location>
</feature>
<dbReference type="BioCyc" id="CSTI499177:GJE9-2066-MONOMER"/>
<sequence>MIVKSANYDIIEIKIKDIFRISLIAGDDNNGSNEKKTGDRKKIGR</sequence>
<evidence type="ECO:0000256" key="1">
    <source>
        <dbReference type="SAM" id="MobiDB-lite"/>
    </source>
</evidence>